<dbReference type="FunCoup" id="T1EM91">
    <property type="interactions" value="972"/>
</dbReference>
<dbReference type="CTD" id="20197691"/>
<proteinExistence type="predicted"/>
<accession>T1EM91</accession>
<dbReference type="Pfam" id="PF06325">
    <property type="entry name" value="PrmA"/>
    <property type="match status" value="1"/>
</dbReference>
<dbReference type="Proteomes" id="UP000015101">
    <property type="component" value="Unassembled WGS sequence"/>
</dbReference>
<dbReference type="HOGENOM" id="CLU_074702_1_1_1"/>
<sequence>MKLKTLESTLSNVEPFRDPKLDLEQYLTSPHIAGHMLYHIEMKFGDIEGKTVVDLGCGTGMLSIAASLMGASYCLGLDIDDDALSIARENLDDGEITNVDLLKVDVIEKRFRRLNVRVEPVTQIKFDLPRSYKNHRRESLDIEVQMLRFSRIDG</sequence>
<dbReference type="EMBL" id="KB096864">
    <property type="protein sequence ID" value="ESO00869.1"/>
    <property type="molecule type" value="Genomic_DNA"/>
</dbReference>
<evidence type="ECO:0000313" key="3">
    <source>
        <dbReference type="Proteomes" id="UP000015101"/>
    </source>
</evidence>
<dbReference type="AlphaFoldDB" id="T1EM91"/>
<dbReference type="SUPFAM" id="SSF53335">
    <property type="entry name" value="S-adenosyl-L-methionine-dependent methyltransferases"/>
    <property type="match status" value="1"/>
</dbReference>
<dbReference type="GeneID" id="20197691"/>
<evidence type="ECO:0000313" key="2">
    <source>
        <dbReference type="EnsemblMetazoa" id="HelroP157302"/>
    </source>
</evidence>
<dbReference type="PANTHER" id="PTHR23290">
    <property type="entry name" value="RRNA N6-ADENOSINE-METHYLTRANSFERASE METTL5"/>
    <property type="match status" value="1"/>
</dbReference>
<dbReference type="EMBL" id="AMQM01005232">
    <property type="status" value="NOT_ANNOTATED_CDS"/>
    <property type="molecule type" value="Genomic_DNA"/>
</dbReference>
<dbReference type="eggNOG" id="KOG3420">
    <property type="taxonomic scope" value="Eukaryota"/>
</dbReference>
<evidence type="ECO:0000313" key="1">
    <source>
        <dbReference type="EMBL" id="ESO00869.1"/>
    </source>
</evidence>
<reference evidence="3" key="1">
    <citation type="submission" date="2012-12" db="EMBL/GenBank/DDBJ databases">
        <authorList>
            <person name="Hellsten U."/>
            <person name="Grimwood J."/>
            <person name="Chapman J.A."/>
            <person name="Shapiro H."/>
            <person name="Aerts A."/>
            <person name="Otillar R.P."/>
            <person name="Terry A.Y."/>
            <person name="Boore J.L."/>
            <person name="Simakov O."/>
            <person name="Marletaz F."/>
            <person name="Cho S.-J."/>
            <person name="Edsinger-Gonzales E."/>
            <person name="Havlak P."/>
            <person name="Kuo D.-H."/>
            <person name="Larsson T."/>
            <person name="Lv J."/>
            <person name="Arendt D."/>
            <person name="Savage R."/>
            <person name="Osoegawa K."/>
            <person name="de Jong P."/>
            <person name="Lindberg D.R."/>
            <person name="Seaver E.C."/>
            <person name="Weisblat D.A."/>
            <person name="Putnam N.H."/>
            <person name="Grigoriev I.V."/>
            <person name="Rokhsar D.S."/>
        </authorList>
    </citation>
    <scope>NUCLEOTIDE SEQUENCE</scope>
</reference>
<keyword evidence="3" id="KW-1185">Reference proteome</keyword>
<dbReference type="STRING" id="6412.T1EM91"/>
<reference evidence="2" key="3">
    <citation type="submission" date="2015-06" db="UniProtKB">
        <authorList>
            <consortium name="EnsemblMetazoa"/>
        </authorList>
    </citation>
    <scope>IDENTIFICATION</scope>
</reference>
<gene>
    <name evidence="2" type="primary">20197691</name>
    <name evidence="1" type="ORF">HELRODRAFT_157302</name>
</gene>
<dbReference type="InterPro" id="IPR051720">
    <property type="entry name" value="rRNA_MeTrfase/Polyamine_Synth"/>
</dbReference>
<name>T1EM91_HELRO</name>
<dbReference type="OMA" id="DMVQCDS"/>
<dbReference type="InParanoid" id="T1EM91"/>
<protein>
    <recommendedName>
        <fullName evidence="4">Methyltransferase domain-containing protein</fullName>
    </recommendedName>
</protein>
<dbReference type="PANTHER" id="PTHR23290:SF0">
    <property type="entry name" value="RRNA N6-ADENOSINE-METHYLTRANSFERASE METTL5"/>
    <property type="match status" value="1"/>
</dbReference>
<dbReference type="RefSeq" id="XP_009021040.1">
    <property type="nucleotide sequence ID" value="XM_009022792.1"/>
</dbReference>
<dbReference type="GO" id="GO:0008988">
    <property type="term" value="F:rRNA (adenine-N6-)-methyltransferase activity"/>
    <property type="evidence" value="ECO:0000318"/>
    <property type="project" value="GO_Central"/>
</dbReference>
<dbReference type="Gene3D" id="3.40.50.150">
    <property type="entry name" value="Vaccinia Virus protein VP39"/>
    <property type="match status" value="1"/>
</dbReference>
<dbReference type="OrthoDB" id="419617at2759"/>
<organism evidence="2 3">
    <name type="scientific">Helobdella robusta</name>
    <name type="common">Californian leech</name>
    <dbReference type="NCBI Taxonomy" id="6412"/>
    <lineage>
        <taxon>Eukaryota</taxon>
        <taxon>Metazoa</taxon>
        <taxon>Spiralia</taxon>
        <taxon>Lophotrochozoa</taxon>
        <taxon>Annelida</taxon>
        <taxon>Clitellata</taxon>
        <taxon>Hirudinea</taxon>
        <taxon>Rhynchobdellida</taxon>
        <taxon>Glossiphoniidae</taxon>
        <taxon>Helobdella</taxon>
    </lineage>
</organism>
<dbReference type="InterPro" id="IPR029063">
    <property type="entry name" value="SAM-dependent_MTases_sf"/>
</dbReference>
<reference evidence="1 3" key="2">
    <citation type="journal article" date="2013" name="Nature">
        <title>Insights into bilaterian evolution from three spiralian genomes.</title>
        <authorList>
            <person name="Simakov O."/>
            <person name="Marletaz F."/>
            <person name="Cho S.J."/>
            <person name="Edsinger-Gonzales E."/>
            <person name="Havlak P."/>
            <person name="Hellsten U."/>
            <person name="Kuo D.H."/>
            <person name="Larsson T."/>
            <person name="Lv J."/>
            <person name="Arendt D."/>
            <person name="Savage R."/>
            <person name="Osoegawa K."/>
            <person name="de Jong P."/>
            <person name="Grimwood J."/>
            <person name="Chapman J.A."/>
            <person name="Shapiro H."/>
            <person name="Aerts A."/>
            <person name="Otillar R.P."/>
            <person name="Terry A.Y."/>
            <person name="Boore J.L."/>
            <person name="Grigoriev I.V."/>
            <person name="Lindberg D.R."/>
            <person name="Seaver E.C."/>
            <person name="Weisblat D.A."/>
            <person name="Putnam N.H."/>
            <person name="Rokhsar D.S."/>
        </authorList>
    </citation>
    <scope>NUCLEOTIDE SEQUENCE</scope>
</reference>
<dbReference type="GO" id="GO:0031167">
    <property type="term" value="P:rRNA methylation"/>
    <property type="evidence" value="ECO:0000318"/>
    <property type="project" value="GO_Central"/>
</dbReference>
<evidence type="ECO:0008006" key="4">
    <source>
        <dbReference type="Google" id="ProtNLM"/>
    </source>
</evidence>
<dbReference type="EnsemblMetazoa" id="HelroT157302">
    <property type="protein sequence ID" value="HelroP157302"/>
    <property type="gene ID" value="HelroG157302"/>
</dbReference>
<dbReference type="CDD" id="cd02440">
    <property type="entry name" value="AdoMet_MTases"/>
    <property type="match status" value="1"/>
</dbReference>
<dbReference type="KEGG" id="hro:HELRODRAFT_157302"/>